<accession>A0ABW8AJH0</accession>
<keyword evidence="3" id="KW-0547">Nucleotide-binding</keyword>
<sequence>MATPAPRSLADDLRARDDDALADLLARRPDLATPPPPDLGTLATAAAGRLSVQRAIDGLDAATLQVVQVIAALPEPVTAAEVGRRWGRAATEQLTTLRDLALVWGGPRALRPVRAVRDVLGPHPAGLGPPLADALGRRSPQRLEELLHDLGLPPTGDPEQALAALAAHLGAPGTAAALLDAAPEPVRDGARAVLERLTWGPPVGQVEDADRPVRAGSAASPVEWLLAHGLLAVADAGHVVLPREVGLALRGGRVFREPDVAPPALRTTLRPVGQVAAGAAQAGSEAVRLVELLARTWATDPPSRLRGGGLSVRDLRRTATLLELDDGLAALVAELALAAGLVADDGEIDPHFLPTAAYDDWRALPVGARWAAVAAAWLATPRAPSLVGSRVRGAGGKETPVAALGPDVDRPLAPRLRREALAELAGLPDEGENRPALSDPTGADLLARLDWYAPRRTAAARVQLLRASMSEAAWLGLTGSGALSPAGAAVLAGDPRSAAEAFESALPAPVDQVLIQADLTAVAPGRVAEPVAAELELVADVESRGAATVYRFSTASVRRALDAGRTADDLHDFLAKVSSTPVPQPLTYLVDDSARRHGRLRVGTASAYLRADDEATLAELLADRRAAPLGLRRLAPTVLAAQAAAPVVLSTLRSLGLSPAAESPNGDLVIPKTEPRRAPSAPRPRRVGEPGREDLLLAVRSMRAVEENGRRPVPTDVTPPELPTMDPAGSIAVLRDAVAERRDVWIGYLENAGHQARHIVEPLAVEAGRVRALDRQTGQIRLYSVHRVIGVVPA</sequence>
<dbReference type="GO" id="GO:0004386">
    <property type="term" value="F:helicase activity"/>
    <property type="evidence" value="ECO:0007669"/>
    <property type="project" value="UniProtKB-KW"/>
</dbReference>
<name>A0ABW8AJH0_9ACTN</name>
<gene>
    <name evidence="3" type="ORF">ACIB24_05540</name>
</gene>
<organism evidence="3 4">
    <name type="scientific">Spongisporangium articulatum</name>
    <dbReference type="NCBI Taxonomy" id="3362603"/>
    <lineage>
        <taxon>Bacteria</taxon>
        <taxon>Bacillati</taxon>
        <taxon>Actinomycetota</taxon>
        <taxon>Actinomycetes</taxon>
        <taxon>Kineosporiales</taxon>
        <taxon>Kineosporiaceae</taxon>
        <taxon>Spongisporangium</taxon>
    </lineage>
</organism>
<feature type="domain" description="Helicase XPB/Ssl2 N-terminal" evidence="2">
    <location>
        <begin position="513"/>
        <end position="635"/>
    </location>
</feature>
<keyword evidence="3" id="KW-0378">Hydrolase</keyword>
<dbReference type="Proteomes" id="UP001612915">
    <property type="component" value="Unassembled WGS sequence"/>
</dbReference>
<proteinExistence type="predicted"/>
<feature type="region of interest" description="Disordered" evidence="1">
    <location>
        <begin position="660"/>
        <end position="690"/>
    </location>
</feature>
<evidence type="ECO:0000313" key="4">
    <source>
        <dbReference type="Proteomes" id="UP001612915"/>
    </source>
</evidence>
<dbReference type="RefSeq" id="WP_398276307.1">
    <property type="nucleotide sequence ID" value="NZ_JBITLV010000001.1"/>
</dbReference>
<keyword evidence="4" id="KW-1185">Reference proteome</keyword>
<dbReference type="EMBL" id="JBITLV010000001">
    <property type="protein sequence ID" value="MFI7586520.1"/>
    <property type="molecule type" value="Genomic_DNA"/>
</dbReference>
<evidence type="ECO:0000313" key="3">
    <source>
        <dbReference type="EMBL" id="MFI7586520.1"/>
    </source>
</evidence>
<protein>
    <submittedName>
        <fullName evidence="3">Helicase-associated domain-containing protein</fullName>
    </submittedName>
</protein>
<dbReference type="InterPro" id="IPR032830">
    <property type="entry name" value="XPB/Ssl2_N"/>
</dbReference>
<evidence type="ECO:0000259" key="2">
    <source>
        <dbReference type="Pfam" id="PF13625"/>
    </source>
</evidence>
<dbReference type="Pfam" id="PF13625">
    <property type="entry name" value="Helicase_C_3"/>
    <property type="match status" value="1"/>
</dbReference>
<reference evidence="3 4" key="1">
    <citation type="submission" date="2024-10" db="EMBL/GenBank/DDBJ databases">
        <title>The Natural Products Discovery Center: Release of the First 8490 Sequenced Strains for Exploring Actinobacteria Biosynthetic Diversity.</title>
        <authorList>
            <person name="Kalkreuter E."/>
            <person name="Kautsar S.A."/>
            <person name="Yang D."/>
            <person name="Bader C.D."/>
            <person name="Teijaro C.N."/>
            <person name="Fluegel L."/>
            <person name="Davis C.M."/>
            <person name="Simpson J.R."/>
            <person name="Lauterbach L."/>
            <person name="Steele A.D."/>
            <person name="Gui C."/>
            <person name="Meng S."/>
            <person name="Li G."/>
            <person name="Viehrig K."/>
            <person name="Ye F."/>
            <person name="Su P."/>
            <person name="Kiefer A.F."/>
            <person name="Nichols A."/>
            <person name="Cepeda A.J."/>
            <person name="Yan W."/>
            <person name="Fan B."/>
            <person name="Jiang Y."/>
            <person name="Adhikari A."/>
            <person name="Zheng C.-J."/>
            <person name="Schuster L."/>
            <person name="Cowan T.M."/>
            <person name="Smanski M.J."/>
            <person name="Chevrette M.G."/>
            <person name="De Carvalho L.P.S."/>
            <person name="Shen B."/>
        </authorList>
    </citation>
    <scope>NUCLEOTIDE SEQUENCE [LARGE SCALE GENOMIC DNA]</scope>
    <source>
        <strain evidence="3 4">NPDC049639</strain>
    </source>
</reference>
<evidence type="ECO:0000256" key="1">
    <source>
        <dbReference type="SAM" id="MobiDB-lite"/>
    </source>
</evidence>
<keyword evidence="3" id="KW-0347">Helicase</keyword>
<comment type="caution">
    <text evidence="3">The sequence shown here is derived from an EMBL/GenBank/DDBJ whole genome shotgun (WGS) entry which is preliminary data.</text>
</comment>
<keyword evidence="3" id="KW-0067">ATP-binding</keyword>